<dbReference type="Proteomes" id="UP000054282">
    <property type="component" value="Unassembled WGS sequence"/>
</dbReference>
<accession>A0A0L7LX34</accession>
<gene>
    <name evidence="1" type="ORF">PFDG_05396</name>
</gene>
<dbReference type="EMBL" id="DS016094">
    <property type="protein sequence ID" value="KOB85103.1"/>
    <property type="molecule type" value="Genomic_DNA"/>
</dbReference>
<evidence type="ECO:0000313" key="2">
    <source>
        <dbReference type="Proteomes" id="UP000054282"/>
    </source>
</evidence>
<reference evidence="2" key="1">
    <citation type="submission" date="2006-09" db="EMBL/GenBank/DDBJ databases">
        <title>Annotation of Plasmodium falciparum Dd2.</title>
        <authorList>
            <consortium name="The Broad Institute Genome Sequencing Platform"/>
            <person name="Volkman S.K."/>
            <person name="Neafsey D.E."/>
            <person name="Dash A.P."/>
            <person name="Chitnis C.E."/>
            <person name="Hartl D.L."/>
            <person name="Young S.K."/>
            <person name="Zeng Q."/>
            <person name="Koehrsen M."/>
            <person name="Alvarado L."/>
            <person name="Berlin A."/>
            <person name="Borenstein D."/>
            <person name="Chapman S.B."/>
            <person name="Chen Z."/>
            <person name="Engels R."/>
            <person name="Freedman E."/>
            <person name="Gellesch M."/>
            <person name="Goldberg J."/>
            <person name="Griggs A."/>
            <person name="Gujja S."/>
            <person name="Heilman E.R."/>
            <person name="Heiman D.I."/>
            <person name="Howarth C."/>
            <person name="Jen D."/>
            <person name="Larson L."/>
            <person name="Mehta T."/>
            <person name="Neiman D."/>
            <person name="Park D."/>
            <person name="Pearson M."/>
            <person name="Roberts A."/>
            <person name="Saif S."/>
            <person name="Shea T."/>
            <person name="Shenoy N."/>
            <person name="Sisk P."/>
            <person name="Stolte C."/>
            <person name="Sykes S."/>
            <person name="Walk T."/>
            <person name="White J."/>
            <person name="Yandava C."/>
            <person name="Haas B."/>
            <person name="Henn M.R."/>
            <person name="Nusbaum C."/>
            <person name="Birren B."/>
        </authorList>
    </citation>
    <scope>NUCLEOTIDE SEQUENCE [LARGE SCALE GENOMIC DNA]</scope>
</reference>
<evidence type="ECO:0000313" key="1">
    <source>
        <dbReference type="EMBL" id="KOB85103.1"/>
    </source>
</evidence>
<dbReference type="KEGG" id="pfd:PFDG_05396"/>
<protein>
    <submittedName>
        <fullName evidence="1">Uncharacterized protein</fullName>
    </submittedName>
</protein>
<reference evidence="2" key="2">
    <citation type="submission" date="2006-09" db="EMBL/GenBank/DDBJ databases">
        <title>The genome sequence of Plasmodium falciparum Dd2.</title>
        <authorList>
            <consortium name="The Broad Institute Genome Sequencing Platform"/>
            <person name="Birren B."/>
            <person name="Lander E."/>
            <person name="Galagan J."/>
            <person name="Nusbaum C."/>
            <person name="Devon K."/>
            <person name="Henn M."/>
            <person name="Jaffe D."/>
            <person name="Butler J."/>
            <person name="Alvarez P."/>
            <person name="Gnerre S."/>
            <person name="Grabherr M."/>
            <person name="Kleber M."/>
            <person name="Mauceli E."/>
            <person name="Brockman W."/>
            <person name="MacCallum I.A."/>
            <person name="Rounsley S."/>
            <person name="Young S."/>
            <person name="LaButti K."/>
            <person name="Pushparaj V."/>
            <person name="DeCaprio D."/>
            <person name="Crawford M."/>
            <person name="Koehrsen M."/>
            <person name="Engels R."/>
            <person name="Montgomery P."/>
            <person name="Pearson M."/>
            <person name="Howarth C."/>
            <person name="Larson L."/>
            <person name="Luoma S."/>
            <person name="White J."/>
            <person name="Kodira C."/>
            <person name="Zeng Q."/>
            <person name="O'Leary S."/>
            <person name="Yandava C."/>
            <person name="Alvarado L."/>
            <person name="Wirth D."/>
            <person name="Volkman S."/>
            <person name="Hartl D."/>
        </authorList>
    </citation>
    <scope>NUCLEOTIDE SEQUENCE [LARGE SCALE GENOMIC DNA]</scope>
</reference>
<proteinExistence type="predicted"/>
<dbReference type="AlphaFoldDB" id="A0A0L7LX34"/>
<name>A0A0L7LX34_PLAF4</name>
<organism evidence="1 2">
    <name type="scientific">Plasmodium falciparum (isolate Dd2)</name>
    <dbReference type="NCBI Taxonomy" id="57267"/>
    <lineage>
        <taxon>Eukaryota</taxon>
        <taxon>Sar</taxon>
        <taxon>Alveolata</taxon>
        <taxon>Apicomplexa</taxon>
        <taxon>Aconoidasida</taxon>
        <taxon>Haemosporida</taxon>
        <taxon>Plasmodiidae</taxon>
        <taxon>Plasmodium</taxon>
        <taxon>Plasmodium (Laverania)</taxon>
    </lineage>
</organism>
<sequence>MSLIPPIQGLLRYFKRTFINHGIRN</sequence>